<accession>A0A2H0BVL0</accession>
<evidence type="ECO:0000256" key="7">
    <source>
        <dbReference type="SAM" id="Phobius"/>
    </source>
</evidence>
<dbReference type="AlphaFoldDB" id="A0A2H0BVL0"/>
<evidence type="ECO:0000313" key="9">
    <source>
        <dbReference type="Proteomes" id="UP000231246"/>
    </source>
</evidence>
<gene>
    <name evidence="8" type="ORF">COW99_02485</name>
</gene>
<name>A0A2H0BVL0_9BACT</name>
<feature type="transmembrane region" description="Helical" evidence="7">
    <location>
        <begin position="297"/>
        <end position="318"/>
    </location>
</feature>
<evidence type="ECO:0000256" key="2">
    <source>
        <dbReference type="ARBA" id="ARBA00007430"/>
    </source>
</evidence>
<feature type="transmembrane region" description="Helical" evidence="7">
    <location>
        <begin position="443"/>
        <end position="462"/>
    </location>
</feature>
<dbReference type="Pfam" id="PF13440">
    <property type="entry name" value="Polysacc_synt_3"/>
    <property type="match status" value="1"/>
</dbReference>
<feature type="transmembrane region" description="Helical" evidence="7">
    <location>
        <begin position="417"/>
        <end position="437"/>
    </location>
</feature>
<dbReference type="EMBL" id="PCTA01000017">
    <property type="protein sequence ID" value="PIP61723.1"/>
    <property type="molecule type" value="Genomic_DNA"/>
</dbReference>
<evidence type="ECO:0000313" key="8">
    <source>
        <dbReference type="EMBL" id="PIP61723.1"/>
    </source>
</evidence>
<protein>
    <submittedName>
        <fullName evidence="8">Uncharacterized protein</fullName>
    </submittedName>
</protein>
<dbReference type="GO" id="GO:0005886">
    <property type="term" value="C:plasma membrane"/>
    <property type="evidence" value="ECO:0007669"/>
    <property type="project" value="UniProtKB-SubCell"/>
</dbReference>
<organism evidence="8 9">
    <name type="scientific">Candidatus Roizmanbacteria bacterium CG22_combo_CG10-13_8_21_14_all_38_20</name>
    <dbReference type="NCBI Taxonomy" id="1974862"/>
    <lineage>
        <taxon>Bacteria</taxon>
        <taxon>Candidatus Roizmaniibacteriota</taxon>
    </lineage>
</organism>
<feature type="transmembrane region" description="Helical" evidence="7">
    <location>
        <begin position="93"/>
        <end position="115"/>
    </location>
</feature>
<feature type="transmembrane region" description="Helical" evidence="7">
    <location>
        <begin position="387"/>
        <end position="405"/>
    </location>
</feature>
<evidence type="ECO:0000256" key="1">
    <source>
        <dbReference type="ARBA" id="ARBA00004651"/>
    </source>
</evidence>
<dbReference type="Proteomes" id="UP000231246">
    <property type="component" value="Unassembled WGS sequence"/>
</dbReference>
<feature type="transmembrane region" description="Helical" evidence="7">
    <location>
        <begin position="184"/>
        <end position="203"/>
    </location>
</feature>
<reference evidence="8 9" key="1">
    <citation type="submission" date="2017-09" db="EMBL/GenBank/DDBJ databases">
        <title>Depth-based differentiation of microbial function through sediment-hosted aquifers and enrichment of novel symbionts in the deep terrestrial subsurface.</title>
        <authorList>
            <person name="Probst A.J."/>
            <person name="Ladd B."/>
            <person name="Jarett J.K."/>
            <person name="Geller-Mcgrath D.E."/>
            <person name="Sieber C.M."/>
            <person name="Emerson J.B."/>
            <person name="Anantharaman K."/>
            <person name="Thomas B.C."/>
            <person name="Malmstrom R."/>
            <person name="Stieglmeier M."/>
            <person name="Klingl A."/>
            <person name="Woyke T."/>
            <person name="Ryan C.M."/>
            <person name="Banfield J.F."/>
        </authorList>
    </citation>
    <scope>NUCLEOTIDE SEQUENCE [LARGE SCALE GENOMIC DNA]</scope>
    <source>
        <strain evidence="8">CG22_combo_CG10-13_8_21_14_all_38_20</strain>
    </source>
</reference>
<comment type="similarity">
    <text evidence="2">Belongs to the polysaccharide synthase family.</text>
</comment>
<keyword evidence="3" id="KW-1003">Cell membrane</keyword>
<dbReference type="InterPro" id="IPR050833">
    <property type="entry name" value="Poly_Biosynth_Transport"/>
</dbReference>
<feature type="transmembrane region" description="Helical" evidence="7">
    <location>
        <begin position="20"/>
        <end position="41"/>
    </location>
</feature>
<feature type="transmembrane region" description="Helical" evidence="7">
    <location>
        <begin position="47"/>
        <end position="73"/>
    </location>
</feature>
<dbReference type="PANTHER" id="PTHR30250">
    <property type="entry name" value="PST FAMILY PREDICTED COLANIC ACID TRANSPORTER"/>
    <property type="match status" value="1"/>
</dbReference>
<feature type="transmembrane region" description="Helical" evidence="7">
    <location>
        <begin position="149"/>
        <end position="172"/>
    </location>
</feature>
<feature type="transmembrane region" description="Helical" evidence="7">
    <location>
        <begin position="121"/>
        <end position="142"/>
    </location>
</feature>
<keyword evidence="4 7" id="KW-0812">Transmembrane</keyword>
<comment type="subcellular location">
    <subcellularLocation>
        <location evidence="1">Cell membrane</location>
        <topology evidence="1">Multi-pass membrane protein</topology>
    </subcellularLocation>
</comment>
<proteinExistence type="inferred from homology"/>
<evidence type="ECO:0000256" key="6">
    <source>
        <dbReference type="ARBA" id="ARBA00023136"/>
    </source>
</evidence>
<keyword evidence="5 7" id="KW-1133">Transmembrane helix</keyword>
<evidence type="ECO:0000256" key="5">
    <source>
        <dbReference type="ARBA" id="ARBA00022989"/>
    </source>
</evidence>
<keyword evidence="6 7" id="KW-0472">Membrane</keyword>
<feature type="transmembrane region" description="Helical" evidence="7">
    <location>
        <begin position="330"/>
        <end position="350"/>
    </location>
</feature>
<dbReference type="PANTHER" id="PTHR30250:SF10">
    <property type="entry name" value="LIPOPOLYSACCHARIDE BIOSYNTHESIS PROTEIN WZXC"/>
    <property type="match status" value="1"/>
</dbReference>
<evidence type="ECO:0000256" key="3">
    <source>
        <dbReference type="ARBA" id="ARBA00022475"/>
    </source>
</evidence>
<comment type="caution">
    <text evidence="8">The sequence shown here is derived from an EMBL/GenBank/DDBJ whole genome shotgun (WGS) entry which is preliminary data.</text>
</comment>
<evidence type="ECO:0000256" key="4">
    <source>
        <dbReference type="ARBA" id="ARBA00022692"/>
    </source>
</evidence>
<sequence>MAEIELHDVKKRSVAGILALTSRTGLLQLISSVGFFLLTIYLDLRLFGVFIVVQAASSFLNYFSDIGLAGALIQKKEALTKEDLATTFTVQQLMVLGVSTIALLLSSWVAGIYGLDQQGVVLFRVLVLAFILSSLKTIPSILLERDLKFSILVIPQVFEVVSFYVIAVLLAWKGFGIESLTYAVLGRAIVGLVMIYIVSPWMPRFGINSKVLKKLLSFGIPLQANSLLGLIKDDLFTLYLGTVLPLEQISLIGWAKKWADTPLRLIMDSFIRVTFPTYSRLQGMADKLRKGINKSMFFSSILIFPMAIGLILLMKPLIYVIPKYTKWEPALFSFYLFVIAAVFASISTPLTNALNAVGKVTVTLKLMILWTVLTWGLGILLVNIIGLEGVALSAVLISLTIYLVIKVSKQHFTFDVLANITPALLSSIVMLLVGLFLPTARHYSIVGLVSTGLILIAVYLMMLRLFFWGKLKAEVVTIIGIMRS</sequence>